<protein>
    <submittedName>
        <fullName evidence="1">Uncharacterized protein</fullName>
    </submittedName>
</protein>
<keyword evidence="2" id="KW-1185">Reference proteome</keyword>
<dbReference type="AlphaFoldDB" id="F2RNS7"/>
<dbReference type="HOGENOM" id="CLU_1807626_0_0_1"/>
<dbReference type="Proteomes" id="UP000009172">
    <property type="component" value="Unassembled WGS sequence"/>
</dbReference>
<evidence type="ECO:0000313" key="2">
    <source>
        <dbReference type="Proteomes" id="UP000009172"/>
    </source>
</evidence>
<gene>
    <name evidence="1" type="ORF">TESG_00545</name>
</gene>
<dbReference type="EMBL" id="GG698478">
    <property type="protein sequence ID" value="EGD92983.1"/>
    <property type="molecule type" value="Genomic_DNA"/>
</dbReference>
<organism evidence="1 2">
    <name type="scientific">Trichophyton tonsurans (strain CBS 112818)</name>
    <name type="common">Scalp ringworm fungus</name>
    <dbReference type="NCBI Taxonomy" id="647933"/>
    <lineage>
        <taxon>Eukaryota</taxon>
        <taxon>Fungi</taxon>
        <taxon>Dikarya</taxon>
        <taxon>Ascomycota</taxon>
        <taxon>Pezizomycotina</taxon>
        <taxon>Eurotiomycetes</taxon>
        <taxon>Eurotiomycetidae</taxon>
        <taxon>Onygenales</taxon>
        <taxon>Arthrodermataceae</taxon>
        <taxon>Trichophyton</taxon>
    </lineage>
</organism>
<sequence>MPPERLSISESGALYGPPLLALNAILDTPNRIPREELKDILERLPDGTDAILQAVVWQIDSDPFLNEPPQQLISLMVSVAMGEEGKNKKVMGYLNCAWEFHSQYGTVEEFISKLKEIIEATKALYSLEELSKELYRTIISMVY</sequence>
<proteinExistence type="predicted"/>
<evidence type="ECO:0000313" key="1">
    <source>
        <dbReference type="EMBL" id="EGD92983.1"/>
    </source>
</evidence>
<name>F2RNS7_TRIT1</name>
<accession>F2RNS7</accession>
<reference evidence="2" key="1">
    <citation type="journal article" date="2012" name="MBio">
        <title>Comparative genome analysis of Trichophyton rubrum and related dermatophytes reveals candidate genes involved in infection.</title>
        <authorList>
            <person name="Martinez D.A."/>
            <person name="Oliver B.G."/>
            <person name="Graeser Y."/>
            <person name="Goldberg J.M."/>
            <person name="Li W."/>
            <person name="Martinez-Rossi N.M."/>
            <person name="Monod M."/>
            <person name="Shelest E."/>
            <person name="Barton R.C."/>
            <person name="Birch E."/>
            <person name="Brakhage A.A."/>
            <person name="Chen Z."/>
            <person name="Gurr S.J."/>
            <person name="Heiman D."/>
            <person name="Heitman J."/>
            <person name="Kosti I."/>
            <person name="Rossi A."/>
            <person name="Saif S."/>
            <person name="Samalova M."/>
            <person name="Saunders C.W."/>
            <person name="Shea T."/>
            <person name="Summerbell R.C."/>
            <person name="Xu J."/>
            <person name="Young S."/>
            <person name="Zeng Q."/>
            <person name="Birren B.W."/>
            <person name="Cuomo C.A."/>
            <person name="White T.C."/>
        </authorList>
    </citation>
    <scope>NUCLEOTIDE SEQUENCE [LARGE SCALE GENOMIC DNA]</scope>
    <source>
        <strain evidence="2">CBS 112818</strain>
    </source>
</reference>